<dbReference type="EMBL" id="UZAL01033680">
    <property type="protein sequence ID" value="VDP63879.1"/>
    <property type="molecule type" value="Genomic_DNA"/>
</dbReference>
<evidence type="ECO:0000313" key="2">
    <source>
        <dbReference type="Proteomes" id="UP000269396"/>
    </source>
</evidence>
<name>A0A183PGU8_9TREM</name>
<sequence>MIHMRRKKQISDAETEMTGVPSNYTLLHDFFLLWHLICSLPQLVFADSVWPTDPNCKYAALALLTRTFTSASDPPCSSIMLPKYVKLHEKLTSPCIPHSDGKADSMAGCVYRQIFLDCANSSNGFTPCSKSETTYASPTEMRNIKISQYEIISAKMMEAKRLYEDLDFPANNNSIGDLQQVLG</sequence>
<dbReference type="AlphaFoldDB" id="A0A183PGU8"/>
<evidence type="ECO:0000313" key="1">
    <source>
        <dbReference type="EMBL" id="VDP63879.1"/>
    </source>
</evidence>
<keyword evidence="2" id="KW-1185">Reference proteome</keyword>
<gene>
    <name evidence="1" type="ORF">SMTD_LOCUS13584</name>
</gene>
<accession>A0A183PGU8</accession>
<dbReference type="STRING" id="31246.A0A183PGU8"/>
<feature type="non-terminal residue" evidence="1">
    <location>
        <position position="183"/>
    </location>
</feature>
<protein>
    <submittedName>
        <fullName evidence="1">Uncharacterized protein</fullName>
    </submittedName>
</protein>
<proteinExistence type="predicted"/>
<dbReference type="Proteomes" id="UP000269396">
    <property type="component" value="Unassembled WGS sequence"/>
</dbReference>
<reference evidence="1 2" key="1">
    <citation type="submission" date="2018-11" db="EMBL/GenBank/DDBJ databases">
        <authorList>
            <consortium name="Pathogen Informatics"/>
        </authorList>
    </citation>
    <scope>NUCLEOTIDE SEQUENCE [LARGE SCALE GENOMIC DNA]</scope>
    <source>
        <strain>Denwood</strain>
        <strain evidence="2">Zambia</strain>
    </source>
</reference>
<organism evidence="1 2">
    <name type="scientific">Schistosoma mattheei</name>
    <dbReference type="NCBI Taxonomy" id="31246"/>
    <lineage>
        <taxon>Eukaryota</taxon>
        <taxon>Metazoa</taxon>
        <taxon>Spiralia</taxon>
        <taxon>Lophotrochozoa</taxon>
        <taxon>Platyhelminthes</taxon>
        <taxon>Trematoda</taxon>
        <taxon>Digenea</taxon>
        <taxon>Strigeidida</taxon>
        <taxon>Schistosomatoidea</taxon>
        <taxon>Schistosomatidae</taxon>
        <taxon>Schistosoma</taxon>
    </lineage>
</organism>